<organism evidence="2 3">
    <name type="scientific">Schistosoma mattheei</name>
    <dbReference type="NCBI Taxonomy" id="31246"/>
    <lineage>
        <taxon>Eukaryota</taxon>
        <taxon>Metazoa</taxon>
        <taxon>Spiralia</taxon>
        <taxon>Lophotrochozoa</taxon>
        <taxon>Platyhelminthes</taxon>
        <taxon>Trematoda</taxon>
        <taxon>Digenea</taxon>
        <taxon>Strigeidida</taxon>
        <taxon>Schistosomatoidea</taxon>
        <taxon>Schistosomatidae</taxon>
        <taxon>Schistosoma</taxon>
    </lineage>
</organism>
<dbReference type="EMBL" id="UZAL01041825">
    <property type="protein sequence ID" value="VDP79108.1"/>
    <property type="molecule type" value="Genomic_DNA"/>
</dbReference>
<evidence type="ECO:0000313" key="3">
    <source>
        <dbReference type="Proteomes" id="UP000269396"/>
    </source>
</evidence>
<dbReference type="AlphaFoldDB" id="A0A183PXU5"/>
<sequence length="119" mass="13337">MESSRLKAKRKTEEHITPRNGDRHGKTEQELDGARKEGPGQISKNDLQKLGSSTVNSDTVNEMRNLCKQTRSCTLRLTQCISPAFEDLKCEIDPLLIQMCRDFNIQVKDNGDSGEAVCV</sequence>
<feature type="region of interest" description="Disordered" evidence="1">
    <location>
        <begin position="1"/>
        <end position="55"/>
    </location>
</feature>
<keyword evidence="3" id="KW-1185">Reference proteome</keyword>
<proteinExistence type="predicted"/>
<accession>A0A183PXU5</accession>
<reference evidence="2 3" key="1">
    <citation type="submission" date="2018-11" db="EMBL/GenBank/DDBJ databases">
        <authorList>
            <consortium name="Pathogen Informatics"/>
        </authorList>
    </citation>
    <scope>NUCLEOTIDE SEQUENCE [LARGE SCALE GENOMIC DNA]</scope>
    <source>
        <strain>Denwood</strain>
        <strain evidence="3">Zambia</strain>
    </source>
</reference>
<evidence type="ECO:0000313" key="2">
    <source>
        <dbReference type="EMBL" id="VDP79108.1"/>
    </source>
</evidence>
<name>A0A183PXU5_9TREM</name>
<evidence type="ECO:0000256" key="1">
    <source>
        <dbReference type="SAM" id="MobiDB-lite"/>
    </source>
</evidence>
<feature type="compositionally biased region" description="Basic residues" evidence="1">
    <location>
        <begin position="1"/>
        <end position="10"/>
    </location>
</feature>
<feature type="compositionally biased region" description="Basic and acidic residues" evidence="1">
    <location>
        <begin position="11"/>
        <end position="38"/>
    </location>
</feature>
<gene>
    <name evidence="2" type="ORF">SMTD_LOCUS19181</name>
</gene>
<feature type="compositionally biased region" description="Polar residues" evidence="1">
    <location>
        <begin position="42"/>
        <end position="55"/>
    </location>
</feature>
<dbReference type="Proteomes" id="UP000269396">
    <property type="component" value="Unassembled WGS sequence"/>
</dbReference>
<protein>
    <submittedName>
        <fullName evidence="2">Uncharacterized protein</fullName>
    </submittedName>
</protein>